<evidence type="ECO:0000313" key="3">
    <source>
        <dbReference type="Proteomes" id="UP001339911"/>
    </source>
</evidence>
<evidence type="ECO:0000256" key="1">
    <source>
        <dbReference type="SAM" id="MobiDB-lite"/>
    </source>
</evidence>
<dbReference type="RefSeq" id="WP_331206448.1">
    <property type="nucleotide sequence ID" value="NZ_JAZGQL010000003.1"/>
</dbReference>
<gene>
    <name evidence="2" type="ORF">V1634_04505</name>
</gene>
<keyword evidence="3" id="KW-1185">Reference proteome</keyword>
<accession>A0ABU7S815</accession>
<protein>
    <recommendedName>
        <fullName evidence="4">Secreted protein</fullName>
    </recommendedName>
</protein>
<reference evidence="2 3" key="1">
    <citation type="submission" date="2024-01" db="EMBL/GenBank/DDBJ databases">
        <title>Genome insights into Plantactinospora veratri sp. nov.</title>
        <authorList>
            <person name="Wang L."/>
        </authorList>
    </citation>
    <scope>NUCLEOTIDE SEQUENCE [LARGE SCALE GENOMIC DNA]</scope>
    <source>
        <strain evidence="2 3">NEAU-FHS4</strain>
    </source>
</reference>
<dbReference type="Proteomes" id="UP001339911">
    <property type="component" value="Unassembled WGS sequence"/>
</dbReference>
<name>A0ABU7S815_9ACTN</name>
<sequence>MWSGRLSTAILVAVGTVGVLAPVVPADMPTGHHGHGPDHRDHRPTYIGVPTSSLRATPTPYPVGPDGTLVAVADIDRFPHAPTWKHRRADPFTQRVTEEDRRDRCTVHLRSPG</sequence>
<feature type="region of interest" description="Disordered" evidence="1">
    <location>
        <begin position="28"/>
        <end position="62"/>
    </location>
</feature>
<evidence type="ECO:0000313" key="2">
    <source>
        <dbReference type="EMBL" id="MEE6306094.1"/>
    </source>
</evidence>
<evidence type="ECO:0008006" key="4">
    <source>
        <dbReference type="Google" id="ProtNLM"/>
    </source>
</evidence>
<dbReference type="EMBL" id="JAZGQL010000003">
    <property type="protein sequence ID" value="MEE6306094.1"/>
    <property type="molecule type" value="Genomic_DNA"/>
</dbReference>
<organism evidence="2 3">
    <name type="scientific">Plantactinospora veratri</name>
    <dbReference type="NCBI Taxonomy" id="1436122"/>
    <lineage>
        <taxon>Bacteria</taxon>
        <taxon>Bacillati</taxon>
        <taxon>Actinomycetota</taxon>
        <taxon>Actinomycetes</taxon>
        <taxon>Micromonosporales</taxon>
        <taxon>Micromonosporaceae</taxon>
        <taxon>Plantactinospora</taxon>
    </lineage>
</organism>
<feature type="compositionally biased region" description="Basic and acidic residues" evidence="1">
    <location>
        <begin position="35"/>
        <end position="44"/>
    </location>
</feature>
<comment type="caution">
    <text evidence="2">The sequence shown here is derived from an EMBL/GenBank/DDBJ whole genome shotgun (WGS) entry which is preliminary data.</text>
</comment>
<proteinExistence type="predicted"/>